<proteinExistence type="inferred from homology"/>
<sequence length="426" mass="44558">MTLARYSLIASAVLALAACGQQQNTEQPKQDPNAAKPAADAKPADAGGEAVVKIGHAAPLTGNIAHLGKDNENGARLAIDELNAKGVEIGGKKVKFELLSEDDQGDPKTATTVAQRFVDAKVAGVVGHLNSGTTIPAAKIYSDAGIPQISPSATNPDYTKQGFKTAFRVIANDIAQGKALGDFAVDNLKAKKIAIIDDRTAYGQGLADEFEKAAKGKGAEIVKREFTNNQATDFMAILTSIKGAKPDVVFYGGMDAQAGPMAKQMKKLGIAAKLLGGDGFQSGEFIKLAGDAAEGQFASQPGLAKDKMPGYADFNTKYKAKFNTDIQIYAPYTYDATMLMVEAMKKANSTDSKVYLPELAKIEYSGVTGPVKFDEKGDVVGGTVTVYQVKGGKWEVMASVGGAAAPAAAAPAEAKPAEAKKEEKKQ</sequence>
<reference evidence="8" key="1">
    <citation type="submission" date="2023-03" db="EMBL/GenBank/DDBJ databases">
        <title>Chitinimonas shenzhenensis gen. nov., sp. nov., a novel member of family Burkholderiaceae isolated from activated sludge collected in Shen Zhen, China.</title>
        <authorList>
            <person name="Wang X."/>
        </authorList>
    </citation>
    <scope>NUCLEOTIDE SEQUENCE</scope>
    <source>
        <strain evidence="8">DQS-5</strain>
    </source>
</reference>
<feature type="region of interest" description="Disordered" evidence="5">
    <location>
        <begin position="407"/>
        <end position="426"/>
    </location>
</feature>
<feature type="signal peptide" evidence="6">
    <location>
        <begin position="1"/>
        <end position="17"/>
    </location>
</feature>
<keyword evidence="2" id="KW-0813">Transport</keyword>
<name>A0ABT7DUR7_9NEIS</name>
<dbReference type="InterPro" id="IPR000709">
    <property type="entry name" value="Leu_Ile_Val-bd"/>
</dbReference>
<dbReference type="InterPro" id="IPR028082">
    <property type="entry name" value="Peripla_BP_I"/>
</dbReference>
<dbReference type="RefSeq" id="WP_284100117.1">
    <property type="nucleotide sequence ID" value="NZ_JARRAF010000006.1"/>
</dbReference>
<protein>
    <submittedName>
        <fullName evidence="8">Branched-chain amino acid ABC transporter substrate-binding protein</fullName>
    </submittedName>
</protein>
<feature type="domain" description="Leucine-binding protein" evidence="7">
    <location>
        <begin position="52"/>
        <end position="393"/>
    </location>
</feature>
<comment type="caution">
    <text evidence="8">The sequence shown here is derived from an EMBL/GenBank/DDBJ whole genome shotgun (WGS) entry which is preliminary data.</text>
</comment>
<feature type="compositionally biased region" description="Low complexity" evidence="5">
    <location>
        <begin position="34"/>
        <end position="46"/>
    </location>
</feature>
<feature type="region of interest" description="Disordered" evidence="5">
    <location>
        <begin position="24"/>
        <end position="46"/>
    </location>
</feature>
<keyword evidence="9" id="KW-1185">Reference proteome</keyword>
<dbReference type="Gene3D" id="3.40.50.2300">
    <property type="match status" value="2"/>
</dbReference>
<dbReference type="Pfam" id="PF13458">
    <property type="entry name" value="Peripla_BP_6"/>
    <property type="match status" value="1"/>
</dbReference>
<dbReference type="PROSITE" id="PS51257">
    <property type="entry name" value="PROKAR_LIPOPROTEIN"/>
    <property type="match status" value="1"/>
</dbReference>
<evidence type="ECO:0000313" key="9">
    <source>
        <dbReference type="Proteomes" id="UP001172778"/>
    </source>
</evidence>
<dbReference type="PRINTS" id="PR00337">
    <property type="entry name" value="LEUILEVALBP"/>
</dbReference>
<evidence type="ECO:0000256" key="1">
    <source>
        <dbReference type="ARBA" id="ARBA00010062"/>
    </source>
</evidence>
<evidence type="ECO:0000259" key="7">
    <source>
        <dbReference type="Pfam" id="PF13458"/>
    </source>
</evidence>
<evidence type="ECO:0000313" key="8">
    <source>
        <dbReference type="EMBL" id="MDK2123812.1"/>
    </source>
</evidence>
<gene>
    <name evidence="8" type="ORF">PZA18_07095</name>
</gene>
<dbReference type="PANTHER" id="PTHR47151:SF2">
    <property type="entry name" value="AMINO ACID BINDING PROTEIN"/>
    <property type="match status" value="1"/>
</dbReference>
<dbReference type="SUPFAM" id="SSF53822">
    <property type="entry name" value="Periplasmic binding protein-like I"/>
    <property type="match status" value="1"/>
</dbReference>
<organism evidence="8 9">
    <name type="scientific">Parachitinimonas caeni</name>
    <dbReference type="NCBI Taxonomy" id="3031301"/>
    <lineage>
        <taxon>Bacteria</taxon>
        <taxon>Pseudomonadati</taxon>
        <taxon>Pseudomonadota</taxon>
        <taxon>Betaproteobacteria</taxon>
        <taxon>Neisseriales</taxon>
        <taxon>Chitinibacteraceae</taxon>
        <taxon>Parachitinimonas</taxon>
    </lineage>
</organism>
<dbReference type="Proteomes" id="UP001172778">
    <property type="component" value="Unassembled WGS sequence"/>
</dbReference>
<dbReference type="EMBL" id="JARRAF010000006">
    <property type="protein sequence ID" value="MDK2123812.1"/>
    <property type="molecule type" value="Genomic_DNA"/>
</dbReference>
<dbReference type="InterPro" id="IPR028081">
    <property type="entry name" value="Leu-bd"/>
</dbReference>
<keyword evidence="4" id="KW-0029">Amino-acid transport</keyword>
<dbReference type="PANTHER" id="PTHR47151">
    <property type="entry name" value="LEU/ILE/VAL-BINDING ABC TRANSPORTER SUBUNIT"/>
    <property type="match status" value="1"/>
</dbReference>
<keyword evidence="3 6" id="KW-0732">Signal</keyword>
<feature type="compositionally biased region" description="Basic and acidic residues" evidence="5">
    <location>
        <begin position="415"/>
        <end position="426"/>
    </location>
</feature>
<evidence type="ECO:0000256" key="2">
    <source>
        <dbReference type="ARBA" id="ARBA00022448"/>
    </source>
</evidence>
<accession>A0ABT7DUR7</accession>
<feature type="chain" id="PRO_5045604939" evidence="6">
    <location>
        <begin position="18"/>
        <end position="426"/>
    </location>
</feature>
<evidence type="ECO:0000256" key="5">
    <source>
        <dbReference type="SAM" id="MobiDB-lite"/>
    </source>
</evidence>
<comment type="similarity">
    <text evidence="1">Belongs to the leucine-binding protein family.</text>
</comment>
<evidence type="ECO:0000256" key="6">
    <source>
        <dbReference type="SAM" id="SignalP"/>
    </source>
</evidence>
<evidence type="ECO:0000256" key="4">
    <source>
        <dbReference type="ARBA" id="ARBA00022970"/>
    </source>
</evidence>
<evidence type="ECO:0000256" key="3">
    <source>
        <dbReference type="ARBA" id="ARBA00022729"/>
    </source>
</evidence>
<dbReference type="CDD" id="cd06342">
    <property type="entry name" value="PBP1_ABC_LIVBP-like"/>
    <property type="match status" value="1"/>
</dbReference>